<reference evidence="3 4" key="1">
    <citation type="submission" date="2020-04" db="EMBL/GenBank/DDBJ databases">
        <title>Ramlibacter sp. G-1-2-2 isolated from soil.</title>
        <authorList>
            <person name="Dahal R.H."/>
        </authorList>
    </citation>
    <scope>NUCLEOTIDE SEQUENCE [LARGE SCALE GENOMIC DNA]</scope>
    <source>
        <strain evidence="3 4">G-1-2-2</strain>
    </source>
</reference>
<dbReference type="InterPro" id="IPR018110">
    <property type="entry name" value="Mandel_Rmase/mucon_lact_enz_CS"/>
</dbReference>
<dbReference type="SUPFAM" id="SSF51604">
    <property type="entry name" value="Enolase C-terminal domain-like"/>
    <property type="match status" value="1"/>
</dbReference>
<dbReference type="Gene3D" id="3.30.390.10">
    <property type="entry name" value="Enolase-like, N-terminal domain"/>
    <property type="match status" value="1"/>
</dbReference>
<dbReference type="SUPFAM" id="SSF54826">
    <property type="entry name" value="Enolase N-terminal domain-like"/>
    <property type="match status" value="1"/>
</dbReference>
<keyword evidence="1" id="KW-0456">Lyase</keyword>
<evidence type="ECO:0000256" key="1">
    <source>
        <dbReference type="ARBA" id="ARBA00023239"/>
    </source>
</evidence>
<dbReference type="InterPro" id="IPR013342">
    <property type="entry name" value="Mandelate_racemase_C"/>
</dbReference>
<dbReference type="EMBL" id="JABBFX010000002">
    <property type="protein sequence ID" value="NML46181.1"/>
    <property type="molecule type" value="Genomic_DNA"/>
</dbReference>
<evidence type="ECO:0000313" key="3">
    <source>
        <dbReference type="EMBL" id="NML46181.1"/>
    </source>
</evidence>
<dbReference type="GO" id="GO:0016829">
    <property type="term" value="F:lyase activity"/>
    <property type="evidence" value="ECO:0007669"/>
    <property type="project" value="UniProtKB-KW"/>
</dbReference>
<dbReference type="Pfam" id="PF13378">
    <property type="entry name" value="MR_MLE_C"/>
    <property type="match status" value="1"/>
</dbReference>
<comment type="caution">
    <text evidence="3">The sequence shown here is derived from an EMBL/GenBank/DDBJ whole genome shotgun (WGS) entry which is preliminary data.</text>
</comment>
<proteinExistence type="predicted"/>
<dbReference type="AlphaFoldDB" id="A0A848H9Q5"/>
<sequence>MKIERVDLLQAHGGWQVLSFLKLTASDGQAGWSEFSEGFTPGLTAVIRAQAQGLVGRDPREIPALMYELNARARPSAGGVNAQAAAAIENALLDLKARALGVPVYELFGGAVRKRIPVYASHTGMYRMRNPDLFRAAGAFVPRRMEDMATLGAEVAARGVGALKTNLLSFAADGTPRVHMPGFARGSAPDPALNATRALADDAAALVEQLRAGGGAGMGVMLDLNFNFKPEGVRRLAAALDPLGLEWLEVDGIDPPTLAALRASISTPIASLEAVYGRAGLLPYLEARAVDVAIIDPMWNGLGESVRMAMLADAFNVNVASHLFSGGLATAMAAHFCAVVPNLRIMEVDLDRVPWHDSLFQGKVEIREGCAVVPEGPGWGVVPDEEGMRLHP</sequence>
<evidence type="ECO:0000313" key="4">
    <source>
        <dbReference type="Proteomes" id="UP000541185"/>
    </source>
</evidence>
<keyword evidence="4" id="KW-1185">Reference proteome</keyword>
<dbReference type="Gene3D" id="3.20.20.120">
    <property type="entry name" value="Enolase-like C-terminal domain"/>
    <property type="match status" value="1"/>
</dbReference>
<name>A0A848H9Q5_9BURK</name>
<protein>
    <submittedName>
        <fullName evidence="3">Mandelate racemase/muconate lactonizing enzyme family protein</fullName>
    </submittedName>
</protein>
<dbReference type="InterPro" id="IPR029017">
    <property type="entry name" value="Enolase-like_N"/>
</dbReference>
<evidence type="ECO:0000259" key="2">
    <source>
        <dbReference type="SMART" id="SM00922"/>
    </source>
</evidence>
<dbReference type="SMART" id="SM00922">
    <property type="entry name" value="MR_MLE"/>
    <property type="match status" value="1"/>
</dbReference>
<dbReference type="SFLD" id="SFLDG00179">
    <property type="entry name" value="mandelate_racemase"/>
    <property type="match status" value="1"/>
</dbReference>
<dbReference type="PROSITE" id="PS00908">
    <property type="entry name" value="MR_MLE_1"/>
    <property type="match status" value="1"/>
</dbReference>
<dbReference type="SFLD" id="SFLDS00001">
    <property type="entry name" value="Enolase"/>
    <property type="match status" value="1"/>
</dbReference>
<dbReference type="PANTHER" id="PTHR48080:SF2">
    <property type="entry name" value="D-GALACTONATE DEHYDRATASE"/>
    <property type="match status" value="1"/>
</dbReference>
<dbReference type="InterPro" id="IPR034593">
    <property type="entry name" value="DgoD-like"/>
</dbReference>
<dbReference type="InterPro" id="IPR036849">
    <property type="entry name" value="Enolase-like_C_sf"/>
</dbReference>
<dbReference type="CDD" id="cd03316">
    <property type="entry name" value="MR_like"/>
    <property type="match status" value="1"/>
</dbReference>
<feature type="domain" description="Mandelate racemase/muconate lactonizing enzyme C-terminal" evidence="2">
    <location>
        <begin position="145"/>
        <end position="268"/>
    </location>
</feature>
<dbReference type="InterPro" id="IPR029065">
    <property type="entry name" value="Enolase_C-like"/>
</dbReference>
<dbReference type="PANTHER" id="PTHR48080">
    <property type="entry name" value="D-GALACTONATE DEHYDRATASE-RELATED"/>
    <property type="match status" value="1"/>
</dbReference>
<dbReference type="GO" id="GO:0009063">
    <property type="term" value="P:amino acid catabolic process"/>
    <property type="evidence" value="ECO:0007669"/>
    <property type="project" value="InterPro"/>
</dbReference>
<dbReference type="Pfam" id="PF02746">
    <property type="entry name" value="MR_MLE_N"/>
    <property type="match status" value="1"/>
</dbReference>
<dbReference type="InterPro" id="IPR013341">
    <property type="entry name" value="Mandelate_racemase_N_dom"/>
</dbReference>
<dbReference type="RefSeq" id="WP_169420462.1">
    <property type="nucleotide sequence ID" value="NZ_JABBFX010000002.1"/>
</dbReference>
<organism evidence="3 4">
    <name type="scientific">Ramlibacter agri</name>
    <dbReference type="NCBI Taxonomy" id="2728837"/>
    <lineage>
        <taxon>Bacteria</taxon>
        <taxon>Pseudomonadati</taxon>
        <taxon>Pseudomonadota</taxon>
        <taxon>Betaproteobacteria</taxon>
        <taxon>Burkholderiales</taxon>
        <taxon>Comamonadaceae</taxon>
        <taxon>Ramlibacter</taxon>
    </lineage>
</organism>
<gene>
    <name evidence="3" type="ORF">HHL11_20705</name>
</gene>
<dbReference type="Proteomes" id="UP000541185">
    <property type="component" value="Unassembled WGS sequence"/>
</dbReference>
<accession>A0A848H9Q5</accession>